<organism evidence="7 8">
    <name type="scientific">Reticulomyxa filosa</name>
    <dbReference type="NCBI Taxonomy" id="46433"/>
    <lineage>
        <taxon>Eukaryota</taxon>
        <taxon>Sar</taxon>
        <taxon>Rhizaria</taxon>
        <taxon>Retaria</taxon>
        <taxon>Foraminifera</taxon>
        <taxon>Monothalamids</taxon>
        <taxon>Reticulomyxidae</taxon>
        <taxon>Reticulomyxa</taxon>
    </lineage>
</organism>
<evidence type="ECO:0000259" key="6">
    <source>
        <dbReference type="PROSITE" id="PS51886"/>
    </source>
</evidence>
<evidence type="ECO:0000256" key="4">
    <source>
        <dbReference type="ARBA" id="ARBA00040604"/>
    </source>
</evidence>
<evidence type="ECO:0000256" key="5">
    <source>
        <dbReference type="SAM" id="MobiDB-lite"/>
    </source>
</evidence>
<comment type="subcellular location">
    <subcellularLocation>
        <location evidence="1">Mitochondrion</location>
    </subcellularLocation>
</comment>
<keyword evidence="3" id="KW-0496">Mitochondrion</keyword>
<feature type="region of interest" description="Disordered" evidence="5">
    <location>
        <begin position="59"/>
        <end position="84"/>
    </location>
</feature>
<dbReference type="GO" id="GO:0005739">
    <property type="term" value="C:mitochondrion"/>
    <property type="evidence" value="ECO:0007669"/>
    <property type="project" value="UniProtKB-SubCell"/>
</dbReference>
<evidence type="ECO:0000256" key="2">
    <source>
        <dbReference type="ARBA" id="ARBA00009540"/>
    </source>
</evidence>
<dbReference type="SMART" id="SM00584">
    <property type="entry name" value="TLDc"/>
    <property type="match status" value="1"/>
</dbReference>
<evidence type="ECO:0000313" key="7">
    <source>
        <dbReference type="EMBL" id="ETO17595.1"/>
    </source>
</evidence>
<gene>
    <name evidence="7" type="ORF">RFI_19725</name>
</gene>
<comment type="caution">
    <text evidence="7">The sequence shown here is derived from an EMBL/GenBank/DDBJ whole genome shotgun (WGS) entry which is preliminary data.</text>
</comment>
<accession>X6MWY1</accession>
<dbReference type="OrthoDB" id="10001977at2759"/>
<dbReference type="InterPro" id="IPR006571">
    <property type="entry name" value="TLDc_dom"/>
</dbReference>
<evidence type="ECO:0000256" key="1">
    <source>
        <dbReference type="ARBA" id="ARBA00004173"/>
    </source>
</evidence>
<protein>
    <recommendedName>
        <fullName evidence="4">Oxidation resistance protein 1</fullName>
    </recommendedName>
</protein>
<dbReference type="AlphaFoldDB" id="X6MWY1"/>
<reference evidence="7 8" key="1">
    <citation type="journal article" date="2013" name="Curr. Biol.">
        <title>The Genome of the Foraminiferan Reticulomyxa filosa.</title>
        <authorList>
            <person name="Glockner G."/>
            <person name="Hulsmann N."/>
            <person name="Schleicher M."/>
            <person name="Noegel A.A."/>
            <person name="Eichinger L."/>
            <person name="Gallinger C."/>
            <person name="Pawlowski J."/>
            <person name="Sierra R."/>
            <person name="Euteneuer U."/>
            <person name="Pillet L."/>
            <person name="Moustafa A."/>
            <person name="Platzer M."/>
            <person name="Groth M."/>
            <person name="Szafranski K."/>
            <person name="Schliwa M."/>
        </authorList>
    </citation>
    <scope>NUCLEOTIDE SEQUENCE [LARGE SCALE GENOMIC DNA]</scope>
</reference>
<dbReference type="PROSITE" id="PS51886">
    <property type="entry name" value="TLDC"/>
    <property type="match status" value="1"/>
</dbReference>
<name>X6MWY1_RETFI</name>
<evidence type="ECO:0000256" key="3">
    <source>
        <dbReference type="ARBA" id="ARBA00023128"/>
    </source>
</evidence>
<feature type="domain" description="TLDc" evidence="6">
    <location>
        <begin position="152"/>
        <end position="274"/>
    </location>
</feature>
<proteinExistence type="inferred from homology"/>
<dbReference type="EMBL" id="ASPP01016322">
    <property type="protein sequence ID" value="ETO17595.1"/>
    <property type="molecule type" value="Genomic_DNA"/>
</dbReference>
<dbReference type="Proteomes" id="UP000023152">
    <property type="component" value="Unassembled WGS sequence"/>
</dbReference>
<dbReference type="PANTHER" id="PTHR23354:SF62">
    <property type="entry name" value="MUSTARD, ISOFORM V"/>
    <property type="match status" value="1"/>
</dbReference>
<keyword evidence="8" id="KW-1185">Reference proteome</keyword>
<sequence length="274" mass="30993">LAVEIMQVIDKCNLKLDTPSLKENNNALVVCLKWSENVSKIWHGHFVLEVEVKTLHMKELKHDNESDQKNGSSEEKGEEKEEDKDLLPYNTWTKVCEVDPTTNTDAHSIELNQHWAIGWHEVRMRVAFYDKIFFSTYSNIQVFQVPLAIDSAILTLPEKLALLSQLPMKPGATLHLLFRATRDGFGTASFHNACNNKGPTVTIVQSNHNHVFGGFTTIPWRSSSSYLNDSQSFLVLLRAPNQSPQKWSVKTGSEGNAIYDHPSYGPTFGMLEKH</sequence>
<evidence type="ECO:0000313" key="8">
    <source>
        <dbReference type="Proteomes" id="UP000023152"/>
    </source>
</evidence>
<dbReference type="Pfam" id="PF07534">
    <property type="entry name" value="TLD"/>
    <property type="match status" value="1"/>
</dbReference>
<comment type="similarity">
    <text evidence="2">Belongs to the OXR1 family.</text>
</comment>
<feature type="non-terminal residue" evidence="7">
    <location>
        <position position="1"/>
    </location>
</feature>
<dbReference type="PANTHER" id="PTHR23354">
    <property type="entry name" value="NUCLEOLAR PROTEIN 7/ESTROGEN RECEPTOR COACTIVATOR-RELATED"/>
    <property type="match status" value="1"/>
</dbReference>